<evidence type="ECO:0000313" key="2">
    <source>
        <dbReference type="WBParaSite" id="nRc.2.0.1.t39240-RA"/>
    </source>
</evidence>
<accession>A0A915KKE9</accession>
<proteinExistence type="predicted"/>
<keyword evidence="1" id="KW-1185">Reference proteome</keyword>
<dbReference type="Proteomes" id="UP000887565">
    <property type="component" value="Unplaced"/>
</dbReference>
<reference evidence="2" key="1">
    <citation type="submission" date="2022-11" db="UniProtKB">
        <authorList>
            <consortium name="WormBaseParasite"/>
        </authorList>
    </citation>
    <scope>IDENTIFICATION</scope>
</reference>
<protein>
    <submittedName>
        <fullName evidence="2">Secreted protein</fullName>
    </submittedName>
</protein>
<organism evidence="1 2">
    <name type="scientific">Romanomermis culicivorax</name>
    <name type="common">Nematode worm</name>
    <dbReference type="NCBI Taxonomy" id="13658"/>
    <lineage>
        <taxon>Eukaryota</taxon>
        <taxon>Metazoa</taxon>
        <taxon>Ecdysozoa</taxon>
        <taxon>Nematoda</taxon>
        <taxon>Enoplea</taxon>
        <taxon>Dorylaimia</taxon>
        <taxon>Mermithida</taxon>
        <taxon>Mermithoidea</taxon>
        <taxon>Mermithidae</taxon>
        <taxon>Romanomermis</taxon>
    </lineage>
</organism>
<name>A0A915KKE9_ROMCU</name>
<dbReference type="AlphaFoldDB" id="A0A915KKE9"/>
<sequence length="76" mass="8662">MQGNLCRKTAHLFLLTGTSNVQCEYRFVNNGAKTCFCKETTHTCIQGMDLPYPTKLWQKFTTGQKFGKTQHDITEA</sequence>
<evidence type="ECO:0000313" key="1">
    <source>
        <dbReference type="Proteomes" id="UP000887565"/>
    </source>
</evidence>
<dbReference type="WBParaSite" id="nRc.2.0.1.t39240-RA">
    <property type="protein sequence ID" value="nRc.2.0.1.t39240-RA"/>
    <property type="gene ID" value="nRc.2.0.1.g39240"/>
</dbReference>